<dbReference type="InterPro" id="IPR012677">
    <property type="entry name" value="Nucleotide-bd_a/b_plait_sf"/>
</dbReference>
<dbReference type="Gene3D" id="3.30.70.330">
    <property type="match status" value="1"/>
</dbReference>
<evidence type="ECO:0000259" key="4">
    <source>
        <dbReference type="PROSITE" id="PS50102"/>
    </source>
</evidence>
<dbReference type="SUPFAM" id="SSF54928">
    <property type="entry name" value="RNA-binding domain, RBD"/>
    <property type="match status" value="1"/>
</dbReference>
<dbReference type="AlphaFoldDB" id="A0A3M7KVJ3"/>
<evidence type="ECO:0000256" key="1">
    <source>
        <dbReference type="ARBA" id="ARBA00022884"/>
    </source>
</evidence>
<comment type="caution">
    <text evidence="5">The sequence shown here is derived from an EMBL/GenBank/DDBJ whole genome shotgun (WGS) entry which is preliminary data.</text>
</comment>
<proteinExistence type="predicted"/>
<dbReference type="PROSITE" id="PS50102">
    <property type="entry name" value="RRM"/>
    <property type="match status" value="1"/>
</dbReference>
<dbReference type="EMBL" id="QOKY01000193">
    <property type="protein sequence ID" value="RMZ53884.1"/>
    <property type="molecule type" value="Genomic_DNA"/>
</dbReference>
<dbReference type="InterPro" id="IPR000504">
    <property type="entry name" value="RRM_dom"/>
</dbReference>
<reference evidence="6" key="1">
    <citation type="journal article" date="2018" name="Algal Res.">
        <title>Characterization of plant carbon substrate utilization by Auxenochlorella protothecoides.</title>
        <authorList>
            <person name="Vogler B.W."/>
            <person name="Starkenburg S.R."/>
            <person name="Sudasinghe N."/>
            <person name="Schambach J.Y."/>
            <person name="Rollin J.A."/>
            <person name="Pattathil S."/>
            <person name="Barry A.N."/>
        </authorList>
    </citation>
    <scope>NUCLEOTIDE SEQUENCE [LARGE SCALE GENOMIC DNA]</scope>
    <source>
        <strain evidence="6">UTEX 25</strain>
    </source>
</reference>
<evidence type="ECO:0000313" key="5">
    <source>
        <dbReference type="EMBL" id="RMZ53884.1"/>
    </source>
</evidence>
<dbReference type="Proteomes" id="UP000279271">
    <property type="component" value="Unassembled WGS sequence"/>
</dbReference>
<dbReference type="Pfam" id="PF00076">
    <property type="entry name" value="RRM_1"/>
    <property type="match status" value="1"/>
</dbReference>
<name>A0A3M7KVJ3_AUXPR</name>
<sequence>MVDRVTAKSRGFGFVTFAEEDDMKAAIESLHSHEIEGRRISVTKAVPEAKTAPGTPAGALRNGGPLRNGEYRPRDDRSGPYAPAYERPNYSVYDREPSRDGDARPREEEDLYEPRGRYESAPQEYSAEAYKASSEDRSSRGYGRERGHERPPRASGPYDRAR</sequence>
<dbReference type="InterPro" id="IPR035979">
    <property type="entry name" value="RBD_domain_sf"/>
</dbReference>
<dbReference type="PANTHER" id="PTHR48027">
    <property type="entry name" value="HETEROGENEOUS NUCLEAR RIBONUCLEOPROTEIN 87F-RELATED"/>
    <property type="match status" value="1"/>
</dbReference>
<evidence type="ECO:0000256" key="2">
    <source>
        <dbReference type="PROSITE-ProRule" id="PRU00176"/>
    </source>
</evidence>
<organism evidence="5 6">
    <name type="scientific">Auxenochlorella protothecoides</name>
    <name type="common">Green microalga</name>
    <name type="synonym">Chlorella protothecoides</name>
    <dbReference type="NCBI Taxonomy" id="3075"/>
    <lineage>
        <taxon>Eukaryota</taxon>
        <taxon>Viridiplantae</taxon>
        <taxon>Chlorophyta</taxon>
        <taxon>core chlorophytes</taxon>
        <taxon>Trebouxiophyceae</taxon>
        <taxon>Chlorellales</taxon>
        <taxon>Chlorellaceae</taxon>
        <taxon>Auxenochlorella</taxon>
    </lineage>
</organism>
<keyword evidence="1 2" id="KW-0694">RNA-binding</keyword>
<accession>A0A3M7KVJ3</accession>
<feature type="compositionally biased region" description="Basic and acidic residues" evidence="3">
    <location>
        <begin position="133"/>
        <end position="152"/>
    </location>
</feature>
<feature type="domain" description="RRM" evidence="4">
    <location>
        <begin position="1"/>
        <end position="47"/>
    </location>
</feature>
<evidence type="ECO:0000313" key="6">
    <source>
        <dbReference type="Proteomes" id="UP000279271"/>
    </source>
</evidence>
<dbReference type="InterPro" id="IPR052462">
    <property type="entry name" value="SLIRP/GR-RBP-like"/>
</dbReference>
<dbReference type="GO" id="GO:0003723">
    <property type="term" value="F:RNA binding"/>
    <property type="evidence" value="ECO:0007669"/>
    <property type="project" value="UniProtKB-UniRule"/>
</dbReference>
<gene>
    <name evidence="5" type="ORF">APUTEX25_005630</name>
</gene>
<evidence type="ECO:0000256" key="3">
    <source>
        <dbReference type="SAM" id="MobiDB-lite"/>
    </source>
</evidence>
<protein>
    <recommendedName>
        <fullName evidence="4">RRM domain-containing protein</fullName>
    </recommendedName>
</protein>
<feature type="compositionally biased region" description="Basic and acidic residues" evidence="3">
    <location>
        <begin position="93"/>
        <end position="118"/>
    </location>
</feature>
<feature type="compositionally biased region" description="Basic and acidic residues" evidence="3">
    <location>
        <begin position="69"/>
        <end position="78"/>
    </location>
</feature>
<feature type="region of interest" description="Disordered" evidence="3">
    <location>
        <begin position="41"/>
        <end position="162"/>
    </location>
</feature>